<evidence type="ECO:0000256" key="1">
    <source>
        <dbReference type="SAM" id="MobiDB-lite"/>
    </source>
</evidence>
<feature type="compositionally biased region" description="Low complexity" evidence="1">
    <location>
        <begin position="837"/>
        <end position="852"/>
    </location>
</feature>
<sequence>MSVNVPTNSKQKEKDINQKLQYFGIYHAFKNGKLPSNKQCDIALNSALNSKALTSPPNALSSDGKTLVADLRNVVDAAKKMLLVKNEGELLQDFIWQAQKISGDNLGGKRPGLPVDKETGQQDASKAVDGLKTLGTLMITNGEFRKLLNDAMTLGKDIAADASQKAANQVRPSEEELSQIDQAAEENVWHEKPNISKDDLKSRFKKNKDEKGGAASAGAAVAEEETGVSAQDKKKAYSDKTKKYLSEKVPKERREQTVWRLKKMIIEIQGHADYQQAVETLLTMAEQYAGHTKDISKEGGSSARDVLKGDNVQAVQQNLRTLIERFANHTSLDSFFESLNTIYRDAEKDPELRNWFKNVDTLIRKSLREQGFIMEDECSRQWNELYDKGRYLLRERYRGHSDRIVDEVKFLADQFEQDPQNQALAESCQKLFKDLGRDASGKATFKPDLLRDLRDVIIPSIFENVRYIPVPRIEVSDPMVDVVVENLVLEGDNLMPNVVEFGSDNYFRWGRKKITNKRDNKIMISMSGIQLDLRDISYYIKKKEGFPAITDRGVMDIFLGGEGLSVKLAASTAQKNDKENYFKLDKVNVSISNMDIKLKKSSHKLLFNTFKPMLFRVVRPALQKVVEGQVREAFKKGDLFVRDIHTEATRAQEAAREDPENAPSIFSRYADAIRARTQAKAKQAEGAAKRDTKVQTVMTLHDSIFPDIELPGAVSTKATEYADLAAKGERWECPIFSVGNASESTGIPSGGPITNKPHGASTAGAGAAGVASAAGVSGATGAAASGNGTKASDYQARGFSDEVDKAFVNGKSQKLGEAIKHGDGANGADGVPDGPATTVTNGTTINNIGTTV</sequence>
<dbReference type="AlphaFoldDB" id="A0A167RE69"/>
<evidence type="ECO:0008006" key="5">
    <source>
        <dbReference type="Google" id="ProtNLM"/>
    </source>
</evidence>
<proteinExistence type="predicted"/>
<feature type="region of interest" description="Disordered" evidence="1">
    <location>
        <begin position="743"/>
        <end position="765"/>
    </location>
</feature>
<feature type="domain" description="HAM1-like C-terminal" evidence="2">
    <location>
        <begin position="589"/>
        <end position="748"/>
    </location>
</feature>
<dbReference type="Pfam" id="PF14613">
    <property type="entry name" value="HAM1_C"/>
    <property type="match status" value="1"/>
</dbReference>
<name>A0A167RE69_PENCH</name>
<dbReference type="EMBL" id="CM002800">
    <property type="protein sequence ID" value="KZN85878.1"/>
    <property type="molecule type" value="Genomic_DNA"/>
</dbReference>
<gene>
    <name evidence="4" type="ORF">EN45_100740</name>
</gene>
<evidence type="ECO:0000313" key="4">
    <source>
        <dbReference type="EMBL" id="KZN85878.1"/>
    </source>
</evidence>
<dbReference type="InterPro" id="IPR027842">
    <property type="entry name" value="HAM1-like_C"/>
</dbReference>
<feature type="domain" description="HAM1-like N-terminal" evidence="3">
    <location>
        <begin position="222"/>
        <end position="577"/>
    </location>
</feature>
<reference evidence="4" key="1">
    <citation type="journal article" date="2014" name="Genome Announc.">
        <title>Complete sequencing and chromosome-scale genome assembly of the industrial progenitor strain P2niaD18 from the penicillin producer Penicillium chrysogenum.</title>
        <authorList>
            <person name="Specht T."/>
            <person name="Dahlmann T.A."/>
            <person name="Zadra I."/>
            <person name="Kurnsteiner H."/>
            <person name="Kuck U."/>
        </authorList>
    </citation>
    <scope>NUCLEOTIDE SEQUENCE [LARGE SCALE GENOMIC DNA]</scope>
    <source>
        <strain evidence="4">P2niaD18</strain>
    </source>
</reference>
<evidence type="ECO:0000259" key="2">
    <source>
        <dbReference type="Pfam" id="PF14613"/>
    </source>
</evidence>
<feature type="region of interest" description="Disordered" evidence="1">
    <location>
        <begin position="818"/>
        <end position="852"/>
    </location>
</feature>
<protein>
    <recommendedName>
        <fullName evidence="5">Bactericidal permeability-increasing protein</fullName>
    </recommendedName>
</protein>
<accession>A0A167RE69</accession>
<dbReference type="Proteomes" id="UP000076449">
    <property type="component" value="Chromosome III"/>
</dbReference>
<organism evidence="4">
    <name type="scientific">Penicillium chrysogenum</name>
    <name type="common">Penicillium notatum</name>
    <dbReference type="NCBI Taxonomy" id="5076"/>
    <lineage>
        <taxon>Eukaryota</taxon>
        <taxon>Fungi</taxon>
        <taxon>Dikarya</taxon>
        <taxon>Ascomycota</taxon>
        <taxon>Pezizomycotina</taxon>
        <taxon>Eurotiomycetes</taxon>
        <taxon>Eurotiomycetidae</taxon>
        <taxon>Eurotiales</taxon>
        <taxon>Aspergillaceae</taxon>
        <taxon>Penicillium</taxon>
        <taxon>Penicillium chrysogenum species complex</taxon>
    </lineage>
</organism>
<dbReference type="PANTHER" id="PTHR31138">
    <property type="entry name" value="CHROMOSOME 19, WHOLE GENOME SHOTGUN SEQUENCE"/>
    <property type="match status" value="1"/>
</dbReference>
<dbReference type="Pfam" id="PF19343">
    <property type="entry name" value="HAM1_N"/>
    <property type="match status" value="1"/>
</dbReference>
<dbReference type="Gene3D" id="3.15.10.10">
    <property type="entry name" value="Bactericidal permeability-increasing protein, domain 1"/>
    <property type="match status" value="1"/>
</dbReference>
<feature type="region of interest" description="Disordered" evidence="1">
    <location>
        <begin position="184"/>
        <end position="234"/>
    </location>
</feature>
<dbReference type="InterPro" id="IPR045967">
    <property type="entry name" value="HAM1-like_N"/>
</dbReference>
<evidence type="ECO:0000259" key="3">
    <source>
        <dbReference type="Pfam" id="PF19343"/>
    </source>
</evidence>
<dbReference type="PANTHER" id="PTHR31138:SF1">
    <property type="entry name" value="PDZ DOMAIN-CONTAINING PROTEIN"/>
    <property type="match status" value="1"/>
</dbReference>
<feature type="compositionally biased region" description="Basic and acidic residues" evidence="1">
    <location>
        <begin position="187"/>
        <end position="212"/>
    </location>
</feature>